<dbReference type="Pfam" id="PF22780">
    <property type="entry name" value="HI0933_like_1st"/>
    <property type="match status" value="1"/>
</dbReference>
<dbReference type="PANTHER" id="PTHR42887:SF1">
    <property type="entry name" value="BLR3961 PROTEIN"/>
    <property type="match status" value="1"/>
</dbReference>
<dbReference type="Proteomes" id="UP000027746">
    <property type="component" value="Unassembled WGS sequence"/>
</dbReference>
<dbReference type="SUPFAM" id="SSF160996">
    <property type="entry name" value="HI0933 insert domain-like"/>
    <property type="match status" value="1"/>
</dbReference>
<keyword evidence="3" id="KW-0274">FAD</keyword>
<organism evidence="6 7">
    <name type="scientific">Pseudosulfitobacter pseudonitzschiae</name>
    <dbReference type="NCBI Taxonomy" id="1402135"/>
    <lineage>
        <taxon>Bacteria</taxon>
        <taxon>Pseudomonadati</taxon>
        <taxon>Pseudomonadota</taxon>
        <taxon>Alphaproteobacteria</taxon>
        <taxon>Rhodobacterales</taxon>
        <taxon>Roseobacteraceae</taxon>
        <taxon>Pseudosulfitobacter</taxon>
    </lineage>
</organism>
<dbReference type="Gene3D" id="3.50.50.60">
    <property type="entry name" value="FAD/NAD(P)-binding domain"/>
    <property type="match status" value="1"/>
</dbReference>
<proteinExistence type="predicted"/>
<dbReference type="NCBIfam" id="TIGR03862">
    <property type="entry name" value="flavo_PP4765"/>
    <property type="match status" value="1"/>
</dbReference>
<dbReference type="PRINTS" id="PR00420">
    <property type="entry name" value="RNGMNOXGNASE"/>
</dbReference>
<comment type="caution">
    <text evidence="6">The sequence shown here is derived from an EMBL/GenBank/DDBJ whole genome shotgun (WGS) entry which is preliminary data.</text>
</comment>
<dbReference type="Gene3D" id="1.10.8.260">
    <property type="entry name" value="HI0933 insert domain-like"/>
    <property type="match status" value="1"/>
</dbReference>
<evidence type="ECO:0000313" key="7">
    <source>
        <dbReference type="Proteomes" id="UP000027746"/>
    </source>
</evidence>
<accession>A0A073J6D7</accession>
<dbReference type="OrthoDB" id="5288829at2"/>
<name>A0A073J6D7_9RHOB</name>
<dbReference type="InterPro" id="IPR036188">
    <property type="entry name" value="FAD/NAD-bd_sf"/>
</dbReference>
<dbReference type="InterPro" id="IPR055178">
    <property type="entry name" value="RsdA/BaiN/AoA(So)-like_dom"/>
</dbReference>
<feature type="domain" description="RsdA/BaiN/AoA(So)-like Rossmann fold-like" evidence="4">
    <location>
        <begin position="12"/>
        <end position="388"/>
    </location>
</feature>
<comment type="cofactor">
    <cofactor evidence="1">
        <name>FAD</name>
        <dbReference type="ChEBI" id="CHEBI:57692"/>
    </cofactor>
</comment>
<dbReference type="GeneID" id="68871696"/>
<protein>
    <submittedName>
        <fullName evidence="6">NAD(FAD)-utilizing dehydrogenase</fullName>
    </submittedName>
</protein>
<dbReference type="InterPro" id="IPR004792">
    <property type="entry name" value="BaiN-like"/>
</dbReference>
<evidence type="ECO:0000259" key="5">
    <source>
        <dbReference type="Pfam" id="PF22780"/>
    </source>
</evidence>
<reference evidence="6 7" key="1">
    <citation type="submission" date="2014-01" db="EMBL/GenBank/DDBJ databases">
        <title>Sulfitobacter sp. H3 (MCCC 1A00686) Genome Sequencing.</title>
        <authorList>
            <person name="Lai Q."/>
            <person name="Hong Z."/>
        </authorList>
    </citation>
    <scope>NUCLEOTIDE SEQUENCE [LARGE SCALE GENOMIC DNA]</scope>
    <source>
        <strain evidence="6 7">H3</strain>
    </source>
</reference>
<dbReference type="AlphaFoldDB" id="A0A073J6D7"/>
<sequence length="397" mass="41860">MTLQHDLSTKTAAVIGAGPAGLMAAEGLAQAGVQVCVYEAKPSVGRKFLMAGKSGLNLTMDAPLDAFVPHYAEAADRLRPILQGFDAAAVQDWARGLGQEVFTGSSGRVFPRAMKASPLLRAWLVRLNDLGVQVQTRWRWTGFDGDALTFDQGRVTADVTVLALGGASWARLGSDGAWADILRGQDIAVTPFGAANVGLQVAWSAHMAPHYGQPVKAVAWQAGDLSSRGEAILSAKGLEGGGIYSIARAVREGAALSVDLMPDQTVQQVADRLAKKRGKESHANHIRKTLKLEPLKLALAQEWARPLPQDPQALARLLKALPVAHVGLRPLDEAISTSGGLSFDALDGALMLKARPGTFAAGEMLDWEAPTGGYLITACMATGRWAAQGAVAHLQAT</sequence>
<dbReference type="Gene3D" id="2.40.30.10">
    <property type="entry name" value="Translation factors"/>
    <property type="match status" value="1"/>
</dbReference>
<evidence type="ECO:0000313" key="6">
    <source>
        <dbReference type="EMBL" id="KEJ97276.1"/>
    </source>
</evidence>
<dbReference type="SUPFAM" id="SSF51905">
    <property type="entry name" value="FAD/NAD(P)-binding domain"/>
    <property type="match status" value="1"/>
</dbReference>
<evidence type="ECO:0000256" key="3">
    <source>
        <dbReference type="ARBA" id="ARBA00022827"/>
    </source>
</evidence>
<gene>
    <name evidence="6" type="ORF">SUH3_10900</name>
</gene>
<keyword evidence="2" id="KW-0285">Flavoprotein</keyword>
<evidence type="ECO:0000256" key="1">
    <source>
        <dbReference type="ARBA" id="ARBA00001974"/>
    </source>
</evidence>
<dbReference type="EMBL" id="JAMD01000002">
    <property type="protein sequence ID" value="KEJ97276.1"/>
    <property type="molecule type" value="Genomic_DNA"/>
</dbReference>
<evidence type="ECO:0000256" key="2">
    <source>
        <dbReference type="ARBA" id="ARBA00022630"/>
    </source>
</evidence>
<evidence type="ECO:0000259" key="4">
    <source>
        <dbReference type="Pfam" id="PF03486"/>
    </source>
</evidence>
<dbReference type="InterPro" id="IPR023166">
    <property type="entry name" value="BaiN-like_dom_sf"/>
</dbReference>
<feature type="domain" description="RsdA/BaiN/AoA(So)-like insert" evidence="5">
    <location>
        <begin position="194"/>
        <end position="336"/>
    </location>
</feature>
<dbReference type="Pfam" id="PF03486">
    <property type="entry name" value="HI0933_like"/>
    <property type="match status" value="1"/>
</dbReference>
<dbReference type="RefSeq" id="WP_037923120.1">
    <property type="nucleotide sequence ID" value="NZ_CP054599.1"/>
</dbReference>
<dbReference type="PANTHER" id="PTHR42887">
    <property type="entry name" value="OS12G0638800 PROTEIN"/>
    <property type="match status" value="1"/>
</dbReference>
<dbReference type="InterPro" id="IPR022460">
    <property type="entry name" value="Flavoprotein_PP4765"/>
</dbReference>
<keyword evidence="7" id="KW-1185">Reference proteome</keyword>
<dbReference type="InterPro" id="IPR057661">
    <property type="entry name" value="RsdA/BaiN/AoA(So)_Rossmann"/>
</dbReference>
<dbReference type="NCBIfam" id="TIGR00275">
    <property type="entry name" value="aminoacetone oxidase family FAD-binding enzyme"/>
    <property type="match status" value="1"/>
</dbReference>